<proteinExistence type="predicted"/>
<evidence type="ECO:0000259" key="1">
    <source>
        <dbReference type="Pfam" id="PF12697"/>
    </source>
</evidence>
<evidence type="ECO:0000313" key="3">
    <source>
        <dbReference type="Proteomes" id="UP001151071"/>
    </source>
</evidence>
<dbReference type="GO" id="GO:0016787">
    <property type="term" value="F:hydrolase activity"/>
    <property type="evidence" value="ECO:0007669"/>
    <property type="project" value="UniProtKB-KW"/>
</dbReference>
<reference evidence="2" key="1">
    <citation type="submission" date="2022-12" db="EMBL/GenBank/DDBJ databases">
        <title>Draft genome sequence of the thermophilic strain Brevibacillus thermoruber HT42, isolated from Los Humeros, Puebla, Mexico, with biotechnological potential.</title>
        <authorList>
            <person name="Lara Sanchez J."/>
            <person name="Solis Palacios R."/>
            <person name="Bustos Baena A.S."/>
            <person name="Ruz Baez A.E."/>
            <person name="Espinosa Luna G."/>
            <person name="Oliart Ros R.M."/>
        </authorList>
    </citation>
    <scope>NUCLEOTIDE SEQUENCE</scope>
    <source>
        <strain evidence="2">HT42</strain>
    </source>
</reference>
<dbReference type="RefSeq" id="WP_271139378.1">
    <property type="nucleotide sequence ID" value="NZ_JAPYYP010000002.1"/>
</dbReference>
<dbReference type="EMBL" id="JAPYYP010000002">
    <property type="protein sequence ID" value="MDA5107121.1"/>
    <property type="molecule type" value="Genomic_DNA"/>
</dbReference>
<organism evidence="2 3">
    <name type="scientific">Brevibacillus thermoruber</name>
    <dbReference type="NCBI Taxonomy" id="33942"/>
    <lineage>
        <taxon>Bacteria</taxon>
        <taxon>Bacillati</taxon>
        <taxon>Bacillota</taxon>
        <taxon>Bacilli</taxon>
        <taxon>Bacillales</taxon>
        <taxon>Paenibacillaceae</taxon>
        <taxon>Brevibacillus</taxon>
    </lineage>
</organism>
<protein>
    <submittedName>
        <fullName evidence="2">Alpha/beta hydrolase</fullName>
    </submittedName>
</protein>
<evidence type="ECO:0000313" key="2">
    <source>
        <dbReference type="EMBL" id="MDA5107121.1"/>
    </source>
</evidence>
<name>A0A9X3TME3_9BACL</name>
<accession>A0A9X3TME3</accession>
<dbReference type="InterPro" id="IPR000073">
    <property type="entry name" value="AB_hydrolase_1"/>
</dbReference>
<dbReference type="PANTHER" id="PTHR43798:SF6">
    <property type="entry name" value="HYDROLASE, PUTATIVE (AFU_ORTHOLOGUE AFUA_4G13070)-RELATED"/>
    <property type="match status" value="1"/>
</dbReference>
<dbReference type="Proteomes" id="UP001151071">
    <property type="component" value="Unassembled WGS sequence"/>
</dbReference>
<gene>
    <name evidence="2" type="ORF">O3V59_01990</name>
</gene>
<dbReference type="InterPro" id="IPR029058">
    <property type="entry name" value="AB_hydrolase_fold"/>
</dbReference>
<dbReference type="Gene3D" id="3.40.50.1820">
    <property type="entry name" value="alpha/beta hydrolase"/>
    <property type="match status" value="1"/>
</dbReference>
<dbReference type="AlphaFoldDB" id="A0A9X3TME3"/>
<dbReference type="Pfam" id="PF12697">
    <property type="entry name" value="Abhydrolase_6"/>
    <property type="match status" value="1"/>
</dbReference>
<dbReference type="InterPro" id="IPR050266">
    <property type="entry name" value="AB_hydrolase_sf"/>
</dbReference>
<dbReference type="SUPFAM" id="SSF53474">
    <property type="entry name" value="alpha/beta-Hydrolases"/>
    <property type="match status" value="1"/>
</dbReference>
<comment type="caution">
    <text evidence="2">The sequence shown here is derived from an EMBL/GenBank/DDBJ whole genome shotgun (WGS) entry which is preliminary data.</text>
</comment>
<sequence length="278" mass="32111">MECVLDDVTVHYVEYGEGFPVVMLHGFSPDHRLMTGCMEPVFADRPGWRRIYLDLPGMGRTKGADWITGSDDMLAVVERVVERLIPAGAPFLVAGESYGGYLARGLLTRQAHRMAGMLLICAAIHAEKEKRNLPPFTVLARDEKLLAELTPEEREEFASIAVVQDRYNWERFEQEILSGVRMADMRFLEKLKRRYAFSFDVEPLVGRYDKPVLILTGRQDDRTGYRDAWTILEHFPRASFVVLDRAGHNLQIEQSRLFTALVHEWLDRVEEELRRENR</sequence>
<keyword evidence="2" id="KW-0378">Hydrolase</keyword>
<dbReference type="PANTHER" id="PTHR43798">
    <property type="entry name" value="MONOACYLGLYCEROL LIPASE"/>
    <property type="match status" value="1"/>
</dbReference>
<feature type="domain" description="AB hydrolase-1" evidence="1">
    <location>
        <begin position="21"/>
        <end position="256"/>
    </location>
</feature>
<keyword evidence="3" id="KW-1185">Reference proteome</keyword>